<keyword evidence="2" id="KW-0805">Transcription regulation</keyword>
<dbReference type="PRINTS" id="PR00038">
    <property type="entry name" value="HTHLUXR"/>
</dbReference>
<dbReference type="InterPro" id="IPR039420">
    <property type="entry name" value="WalR-like"/>
</dbReference>
<name>A0A1E7JPN7_9ACTN</name>
<dbReference type="RefSeq" id="WP_070009061.1">
    <property type="nucleotide sequence ID" value="NZ_LJGS01000036.1"/>
</dbReference>
<dbReference type="InterPro" id="IPR011006">
    <property type="entry name" value="CheY-like_superfamily"/>
</dbReference>
<evidence type="ECO:0000259" key="6">
    <source>
        <dbReference type="PROSITE" id="PS50043"/>
    </source>
</evidence>
<sequence length="233" mass="25410">MEESTQITVFLLDDHEVIRRGVHEMLSAEPDIEVIGETDNAAEALKRIPDARPDVAVLDVRLPEGSGIEVCRELRSRDPDIACLILTSFPDEEALVHAVLAGASGYVLKGIRGKELQSAVRDAAAGKVLIGPDSARRVVERLRRGAAREDGMSGREKLASLTGQERIILDLIGAGMTNRRIGDELNLAEKTIKNYVSQLLSKLGMERRTQAAAYVARMQAGQDAEQDGPPYEQ</sequence>
<evidence type="ECO:0000256" key="5">
    <source>
        <dbReference type="PROSITE-ProRule" id="PRU00169"/>
    </source>
</evidence>
<dbReference type="CDD" id="cd06170">
    <property type="entry name" value="LuxR_C_like"/>
    <property type="match status" value="1"/>
</dbReference>
<dbReference type="AlphaFoldDB" id="A0A1E7JPN7"/>
<proteinExistence type="predicted"/>
<keyword evidence="9" id="KW-1185">Reference proteome</keyword>
<dbReference type="CDD" id="cd17535">
    <property type="entry name" value="REC_NarL-like"/>
    <property type="match status" value="1"/>
</dbReference>
<dbReference type="PANTHER" id="PTHR43214">
    <property type="entry name" value="TWO-COMPONENT RESPONSE REGULATOR"/>
    <property type="match status" value="1"/>
</dbReference>
<dbReference type="STRING" id="933944.AN215_11730"/>
<evidence type="ECO:0000313" key="8">
    <source>
        <dbReference type="EMBL" id="OEU90205.1"/>
    </source>
</evidence>
<evidence type="ECO:0000256" key="1">
    <source>
        <dbReference type="ARBA" id="ARBA00022553"/>
    </source>
</evidence>
<dbReference type="SMART" id="SM00421">
    <property type="entry name" value="HTH_LUXR"/>
    <property type="match status" value="1"/>
</dbReference>
<dbReference type="SUPFAM" id="SSF46894">
    <property type="entry name" value="C-terminal effector domain of the bipartite response regulators"/>
    <property type="match status" value="1"/>
</dbReference>
<dbReference type="GO" id="GO:0003677">
    <property type="term" value="F:DNA binding"/>
    <property type="evidence" value="ECO:0007669"/>
    <property type="project" value="UniProtKB-KW"/>
</dbReference>
<dbReference type="PROSITE" id="PS50043">
    <property type="entry name" value="HTH_LUXR_2"/>
    <property type="match status" value="1"/>
</dbReference>
<evidence type="ECO:0000256" key="3">
    <source>
        <dbReference type="ARBA" id="ARBA00023125"/>
    </source>
</evidence>
<dbReference type="InterPro" id="IPR058245">
    <property type="entry name" value="NreC/VraR/RcsB-like_REC"/>
</dbReference>
<organism evidence="8 9">
    <name type="scientific">Streptomyces abyssalis</name>
    <dbReference type="NCBI Taxonomy" id="933944"/>
    <lineage>
        <taxon>Bacteria</taxon>
        <taxon>Bacillati</taxon>
        <taxon>Actinomycetota</taxon>
        <taxon>Actinomycetes</taxon>
        <taxon>Kitasatosporales</taxon>
        <taxon>Streptomycetaceae</taxon>
        <taxon>Streptomyces</taxon>
    </lineage>
</organism>
<dbReference type="PROSITE" id="PS50110">
    <property type="entry name" value="RESPONSE_REGULATORY"/>
    <property type="match status" value="1"/>
</dbReference>
<dbReference type="InterPro" id="IPR000792">
    <property type="entry name" value="Tscrpt_reg_LuxR_C"/>
</dbReference>
<keyword evidence="3" id="KW-0238">DNA-binding</keyword>
<dbReference type="Pfam" id="PF00196">
    <property type="entry name" value="GerE"/>
    <property type="match status" value="1"/>
</dbReference>
<reference evidence="8 9" key="1">
    <citation type="journal article" date="2016" name="Front. Microbiol.">
        <title>Comparative Genomics Analysis of Streptomyces Species Reveals Their Adaptation to the Marine Environment and Their Diversity at the Genomic Level.</title>
        <authorList>
            <person name="Tian X."/>
            <person name="Zhang Z."/>
            <person name="Yang T."/>
            <person name="Chen M."/>
            <person name="Li J."/>
            <person name="Chen F."/>
            <person name="Yang J."/>
            <person name="Li W."/>
            <person name="Zhang B."/>
            <person name="Zhang Z."/>
            <person name="Wu J."/>
            <person name="Zhang C."/>
            <person name="Long L."/>
            <person name="Xiao J."/>
        </authorList>
    </citation>
    <scope>NUCLEOTIDE SEQUENCE [LARGE SCALE GENOMIC DNA]</scope>
    <source>
        <strain evidence="8 9">SCSIO 10390</strain>
    </source>
</reference>
<keyword evidence="1 5" id="KW-0597">Phosphoprotein</keyword>
<gene>
    <name evidence="8" type="ORF">AN215_11730</name>
</gene>
<evidence type="ECO:0000313" key="9">
    <source>
        <dbReference type="Proteomes" id="UP000176087"/>
    </source>
</evidence>
<dbReference type="InterPro" id="IPR016032">
    <property type="entry name" value="Sig_transdc_resp-reg_C-effctor"/>
</dbReference>
<protein>
    <submittedName>
        <fullName evidence="8">LuxR family transcriptional regulator</fullName>
    </submittedName>
</protein>
<evidence type="ECO:0000256" key="2">
    <source>
        <dbReference type="ARBA" id="ARBA00023015"/>
    </source>
</evidence>
<dbReference type="OrthoDB" id="9808843at2"/>
<evidence type="ECO:0000256" key="4">
    <source>
        <dbReference type="ARBA" id="ARBA00023163"/>
    </source>
</evidence>
<dbReference type="Proteomes" id="UP000176087">
    <property type="component" value="Unassembled WGS sequence"/>
</dbReference>
<dbReference type="InterPro" id="IPR001789">
    <property type="entry name" value="Sig_transdc_resp-reg_receiver"/>
</dbReference>
<keyword evidence="4" id="KW-0804">Transcription</keyword>
<dbReference type="GO" id="GO:0000160">
    <property type="term" value="P:phosphorelay signal transduction system"/>
    <property type="evidence" value="ECO:0007669"/>
    <property type="project" value="InterPro"/>
</dbReference>
<feature type="domain" description="HTH luxR-type" evidence="6">
    <location>
        <begin position="154"/>
        <end position="219"/>
    </location>
</feature>
<evidence type="ECO:0000259" key="7">
    <source>
        <dbReference type="PROSITE" id="PS50110"/>
    </source>
</evidence>
<comment type="caution">
    <text evidence="8">The sequence shown here is derived from an EMBL/GenBank/DDBJ whole genome shotgun (WGS) entry which is preliminary data.</text>
</comment>
<dbReference type="PANTHER" id="PTHR43214:SF24">
    <property type="entry name" value="TRANSCRIPTIONAL REGULATORY PROTEIN NARL-RELATED"/>
    <property type="match status" value="1"/>
</dbReference>
<dbReference type="SUPFAM" id="SSF52172">
    <property type="entry name" value="CheY-like"/>
    <property type="match status" value="1"/>
</dbReference>
<feature type="domain" description="Response regulatory" evidence="7">
    <location>
        <begin position="8"/>
        <end position="124"/>
    </location>
</feature>
<dbReference type="Pfam" id="PF00072">
    <property type="entry name" value="Response_reg"/>
    <property type="match status" value="1"/>
</dbReference>
<dbReference type="GO" id="GO:0006355">
    <property type="term" value="P:regulation of DNA-templated transcription"/>
    <property type="evidence" value="ECO:0007669"/>
    <property type="project" value="InterPro"/>
</dbReference>
<dbReference type="Gene3D" id="3.40.50.2300">
    <property type="match status" value="1"/>
</dbReference>
<accession>A0A1E7JPN7</accession>
<dbReference type="PATRIC" id="fig|933944.5.peg.5389"/>
<dbReference type="SMART" id="SM00448">
    <property type="entry name" value="REC"/>
    <property type="match status" value="1"/>
</dbReference>
<dbReference type="EMBL" id="LJGT01000038">
    <property type="protein sequence ID" value="OEU90205.1"/>
    <property type="molecule type" value="Genomic_DNA"/>
</dbReference>
<feature type="modified residue" description="4-aspartylphosphate" evidence="5">
    <location>
        <position position="59"/>
    </location>
</feature>